<dbReference type="EMBL" id="CM046397">
    <property type="protein sequence ID" value="KAI8535236.1"/>
    <property type="molecule type" value="Genomic_DNA"/>
</dbReference>
<dbReference type="Proteomes" id="UP001062846">
    <property type="component" value="Chromosome 10"/>
</dbReference>
<reference evidence="1" key="1">
    <citation type="submission" date="2022-02" db="EMBL/GenBank/DDBJ databases">
        <title>Plant Genome Project.</title>
        <authorList>
            <person name="Zhang R.-G."/>
        </authorList>
    </citation>
    <scope>NUCLEOTIDE SEQUENCE</scope>
    <source>
        <strain evidence="1">AT1</strain>
    </source>
</reference>
<protein>
    <submittedName>
        <fullName evidence="1">Uncharacterized protein</fullName>
    </submittedName>
</protein>
<comment type="caution">
    <text evidence="1">The sequence shown here is derived from an EMBL/GenBank/DDBJ whole genome shotgun (WGS) entry which is preliminary data.</text>
</comment>
<sequence length="1399" mass="152787">MLFMRVNPRGSRILSNPREILEGSGSFEIKHSQMENASFDSVRRRVFRSTLGGALEAFLEQLLASHVYCTVVPVLCLTMCHQTNACQFMVVLTCTLFHIAACGPCSINGMHSPVEYDTVEPYSANHNARFRDAYVDGGSSGFDSKSWLGLPSVENLCSNSNLFCFPSTLPDFLSEDHSPESTVPEASGVHSDATSSLGSAQERSNLSWSSDYGTFLLVSGHALSCSLNSQERIQDISSIQTSSGNENHVSSCGGALHNEKIPGSNLNGGSEMIKSGFLDGSLPPYIDISPPLLDWGEKYLYSPSFAFLTVENTHTDIILNIYEPFSPNTQFYPCNFSELLLRPGETTSICFVFLPTWLGMSSAHLILQTSSGGFLIQAKGFAVESPYGIRPLMGVDIFSSGRWRKNLSLFNPFDEILHVEEVTAWISVSSGNTSHLTKAICKMDNYQGSADHSVVNGKEWMDVKSSQVGSPLMAMRPHRNWDIDPGSTETILEIDHSYNSVGKLFGAFCLQLLRSSEDKSDTIMVPLDVEVGESANYHADSVSLSLDTLVPCDASETAAVALSLRNGSPHLLNVVKISLIGEGTKLFQIKYMEGLILFSGTVTQVAVVSYISQPLSDIPRVKLNCKIMILINDSSSHEIEALCQDIVNICWKADSYPNFKQDGKAKHANARTGSLGSRGQSPSQIKAMDAAEPDELVLENWKSLGTASGMSVLHDHEVLFPTVQVGTYRSKWITVKNPSQQPVVMQLILNSGVIVDECRSPDGPLQPSSSSGLVLIEYKAPIRFGFSIGESAQTEAYVHPYGTASFGPILFHPSNRCGWRSSALIRNNLSGVEWLSLRGFGGSFSLVLFEGSKPVQSLEFKFNIPSPLNITPPDVSYSIKEATSTCSQPLSKELYAKNTGDLPLELRRIQVSGTECGLDGFLVRTCQGFSLEPGESTQLLISYKADFSAVNVQRELELALGTGILVIPMKANLPLHMLSFCKKSMFWLRVKKFSFVFLSTFGVFLVLFYILPQFLALGSQDYTLKSGESSIAAVRHVGKSSRVHRNQKNSGKFSWSSKMNGFFSSVKEDKTLLLNSGNSSPDGEGVALEQGHVKPTVGNQRQANYFPHAQKEMVFESCALPESNTVEHSDVQDASKDGKLTVKVGKEKGRRRRKRKGSGTGLTGIFEVSSSQSGNSTPSSPLSPVTSFTPKRSWPVTSGLDHTFEARSQFAEVAEQKCLKSSDTKASTKGNIVEPEVSMKLSNESCVFLVQEKPSTPRKLPGKPVLLPSATFPCTNRPSQAFSAKAPATLPPRPPHSRFCKGHWVLLAVMAVDKYGLFMAVDMFADNHLELMYVKVLIVVLAAASSSDVFFFAGCSDEVIISLSQNESNLLKDSSLKESILHGMNPFELWITLSNSIAT</sequence>
<evidence type="ECO:0000313" key="2">
    <source>
        <dbReference type="Proteomes" id="UP001062846"/>
    </source>
</evidence>
<proteinExistence type="predicted"/>
<organism evidence="1 2">
    <name type="scientific">Rhododendron molle</name>
    <name type="common">Chinese azalea</name>
    <name type="synonym">Azalea mollis</name>
    <dbReference type="NCBI Taxonomy" id="49168"/>
    <lineage>
        <taxon>Eukaryota</taxon>
        <taxon>Viridiplantae</taxon>
        <taxon>Streptophyta</taxon>
        <taxon>Embryophyta</taxon>
        <taxon>Tracheophyta</taxon>
        <taxon>Spermatophyta</taxon>
        <taxon>Magnoliopsida</taxon>
        <taxon>eudicotyledons</taxon>
        <taxon>Gunneridae</taxon>
        <taxon>Pentapetalae</taxon>
        <taxon>asterids</taxon>
        <taxon>Ericales</taxon>
        <taxon>Ericaceae</taxon>
        <taxon>Ericoideae</taxon>
        <taxon>Rhodoreae</taxon>
        <taxon>Rhododendron</taxon>
    </lineage>
</organism>
<evidence type="ECO:0000313" key="1">
    <source>
        <dbReference type="EMBL" id="KAI8535236.1"/>
    </source>
</evidence>
<name>A0ACC0M3V5_RHOML</name>
<accession>A0ACC0M3V5</accession>
<gene>
    <name evidence="1" type="ORF">RHMOL_Rhmol10G0158400</name>
</gene>
<keyword evidence="2" id="KW-1185">Reference proteome</keyword>